<keyword evidence="2" id="KW-1185">Reference proteome</keyword>
<dbReference type="HOGENOM" id="CLU_3124304_0_0_6"/>
<evidence type="ECO:0000313" key="1">
    <source>
        <dbReference type="EMBL" id="CDG20987.1"/>
    </source>
</evidence>
<dbReference type="Proteomes" id="UP000032735">
    <property type="component" value="Chromosome"/>
</dbReference>
<sequence>MLDVVHHFPSETVVAMEGLCDLLLLGQDITGNGICRQACSYPACEAFSHH</sequence>
<dbReference type="EMBL" id="FO704551">
    <property type="protein sequence ID" value="CDG20987.1"/>
    <property type="molecule type" value="Genomic_DNA"/>
</dbReference>
<accession>A0A068R105</accession>
<proteinExistence type="predicted"/>
<dbReference type="KEGG" id="xpo:XPG1_1332"/>
<organism evidence="1 2">
    <name type="scientific">Xenorhabdus poinarii G6</name>
    <dbReference type="NCBI Taxonomy" id="1354304"/>
    <lineage>
        <taxon>Bacteria</taxon>
        <taxon>Pseudomonadati</taxon>
        <taxon>Pseudomonadota</taxon>
        <taxon>Gammaproteobacteria</taxon>
        <taxon>Enterobacterales</taxon>
        <taxon>Morganellaceae</taxon>
        <taxon>Xenorhabdus</taxon>
    </lineage>
</organism>
<protein>
    <submittedName>
        <fullName evidence="1">Uncharacterized protein</fullName>
    </submittedName>
</protein>
<evidence type="ECO:0000313" key="2">
    <source>
        <dbReference type="Proteomes" id="UP000032735"/>
    </source>
</evidence>
<reference evidence="1 2" key="1">
    <citation type="submission" date="2013-07" db="EMBL/GenBank/DDBJ databases">
        <authorList>
            <person name="Genoscope - CEA"/>
        </authorList>
    </citation>
    <scope>NUCLEOTIDE SEQUENCE [LARGE SCALE GENOMIC DNA]</scope>
    <source>
        <strain evidence="1 2">G6</strain>
    </source>
</reference>
<name>A0A068R105_9GAMM</name>
<gene>
    <name evidence="1" type="ORF">XPG1_1332</name>
</gene>
<dbReference type="AlphaFoldDB" id="A0A068R105"/>